<dbReference type="GO" id="GO:0005886">
    <property type="term" value="C:plasma membrane"/>
    <property type="evidence" value="ECO:0007669"/>
    <property type="project" value="UniProtKB-SubCell"/>
</dbReference>
<dbReference type="KEGG" id="sfol:H3H32_28540"/>
<organism evidence="10 11">
    <name type="scientific">Spirosoma foliorum</name>
    <dbReference type="NCBI Taxonomy" id="2710596"/>
    <lineage>
        <taxon>Bacteria</taxon>
        <taxon>Pseudomonadati</taxon>
        <taxon>Bacteroidota</taxon>
        <taxon>Cytophagia</taxon>
        <taxon>Cytophagales</taxon>
        <taxon>Cytophagaceae</taxon>
        <taxon>Spirosoma</taxon>
    </lineage>
</organism>
<evidence type="ECO:0000256" key="1">
    <source>
        <dbReference type="ARBA" id="ARBA00004651"/>
    </source>
</evidence>
<keyword evidence="6" id="KW-0175">Coiled coil</keyword>
<dbReference type="InterPro" id="IPR003856">
    <property type="entry name" value="LPS_length_determ_N"/>
</dbReference>
<dbReference type="PANTHER" id="PTHR32309:SF13">
    <property type="entry name" value="FERRIC ENTEROBACTIN TRANSPORT PROTEIN FEPE"/>
    <property type="match status" value="1"/>
</dbReference>
<comment type="subcellular location">
    <subcellularLocation>
        <location evidence="1">Cell membrane</location>
        <topology evidence="1">Multi-pass membrane protein</topology>
    </subcellularLocation>
</comment>
<evidence type="ECO:0000256" key="5">
    <source>
        <dbReference type="ARBA" id="ARBA00023136"/>
    </source>
</evidence>
<feature type="coiled-coil region" evidence="6">
    <location>
        <begin position="233"/>
        <end position="260"/>
    </location>
</feature>
<gene>
    <name evidence="10" type="ORF">H3H32_28540</name>
</gene>
<dbReference type="InterPro" id="IPR032807">
    <property type="entry name" value="GNVR"/>
</dbReference>
<evidence type="ECO:0000259" key="9">
    <source>
        <dbReference type="Pfam" id="PF13807"/>
    </source>
</evidence>
<dbReference type="InterPro" id="IPR050445">
    <property type="entry name" value="Bact_polysacc_biosynth/exp"/>
</dbReference>
<keyword evidence="5 7" id="KW-0472">Membrane</keyword>
<sequence>MSITETSRKKDAEEGEIEIRLSDITEFLKNSRRRILIGALIGLLIGALYAFSKPNIYTAQVTVMPEFQARGANGLGGLGSLAGLAGISLDNMNSVDAIRPDLYPNILQSIPFALNLLNHPVYSLELKAKMPLKEYIGRVGSNSFIGKLMSLFAGNKEEKNDGKNKLKNFEDALQVTKEEDALIKSVQASVLGMYDKKTGILTITATERDPMVVATISRASLNYLTNYIITYRTEKASKQVAFLEDRVKEAKSRYQSAEYTLSTYRDRNRNLFLNTAKIDEQRLQADYLLEQSVYNELSKQLEQAKIKVQEETPIFKILEPPTVPLRKTGPKRTFIMLGSIVIGVVISIMVALVRDIRLIAKSKSLQSA</sequence>
<evidence type="ECO:0000256" key="7">
    <source>
        <dbReference type="SAM" id="Phobius"/>
    </source>
</evidence>
<keyword evidence="11" id="KW-1185">Reference proteome</keyword>
<evidence type="ECO:0000313" key="11">
    <source>
        <dbReference type="Proteomes" id="UP000515369"/>
    </source>
</evidence>
<dbReference type="GO" id="GO:0004713">
    <property type="term" value="F:protein tyrosine kinase activity"/>
    <property type="evidence" value="ECO:0007669"/>
    <property type="project" value="TreeGrafter"/>
</dbReference>
<keyword evidence="3 7" id="KW-0812">Transmembrane</keyword>
<evidence type="ECO:0000259" key="8">
    <source>
        <dbReference type="Pfam" id="PF02706"/>
    </source>
</evidence>
<feature type="transmembrane region" description="Helical" evidence="7">
    <location>
        <begin position="334"/>
        <end position="353"/>
    </location>
</feature>
<keyword evidence="4 7" id="KW-1133">Transmembrane helix</keyword>
<evidence type="ECO:0000256" key="3">
    <source>
        <dbReference type="ARBA" id="ARBA00022692"/>
    </source>
</evidence>
<accession>A0A7G5GSL5</accession>
<dbReference type="AlphaFoldDB" id="A0A7G5GSL5"/>
<feature type="domain" description="Tyrosine-protein kinase G-rich" evidence="9">
    <location>
        <begin position="282"/>
        <end position="355"/>
    </location>
</feature>
<evidence type="ECO:0000256" key="2">
    <source>
        <dbReference type="ARBA" id="ARBA00022475"/>
    </source>
</evidence>
<name>A0A7G5GSL5_9BACT</name>
<dbReference type="EMBL" id="CP059732">
    <property type="protein sequence ID" value="QMW01857.1"/>
    <property type="molecule type" value="Genomic_DNA"/>
</dbReference>
<dbReference type="Pfam" id="PF13807">
    <property type="entry name" value="GNVR"/>
    <property type="match status" value="1"/>
</dbReference>
<evidence type="ECO:0000256" key="6">
    <source>
        <dbReference type="SAM" id="Coils"/>
    </source>
</evidence>
<keyword evidence="2" id="KW-1003">Cell membrane</keyword>
<evidence type="ECO:0000313" key="10">
    <source>
        <dbReference type="EMBL" id="QMW01857.1"/>
    </source>
</evidence>
<dbReference type="PANTHER" id="PTHR32309">
    <property type="entry name" value="TYROSINE-PROTEIN KINASE"/>
    <property type="match status" value="1"/>
</dbReference>
<feature type="domain" description="Polysaccharide chain length determinant N-terminal" evidence="8">
    <location>
        <begin position="18"/>
        <end position="75"/>
    </location>
</feature>
<dbReference type="RefSeq" id="WP_182459133.1">
    <property type="nucleotide sequence ID" value="NZ_CP059732.1"/>
</dbReference>
<dbReference type="Pfam" id="PF02706">
    <property type="entry name" value="Wzz"/>
    <property type="match status" value="1"/>
</dbReference>
<evidence type="ECO:0000256" key="4">
    <source>
        <dbReference type="ARBA" id="ARBA00022989"/>
    </source>
</evidence>
<dbReference type="Proteomes" id="UP000515369">
    <property type="component" value="Chromosome"/>
</dbReference>
<reference evidence="10 11" key="1">
    <citation type="submission" date="2020-07" db="EMBL/GenBank/DDBJ databases">
        <title>Spirosoma foliorum sp. nov., isolated from the leaves on the Nejang mountain Korea, Republic of.</title>
        <authorList>
            <person name="Ho H."/>
            <person name="Lee Y.-J."/>
            <person name="Nurcahyanto D.-A."/>
            <person name="Kim S.-G."/>
        </authorList>
    </citation>
    <scope>NUCLEOTIDE SEQUENCE [LARGE SCALE GENOMIC DNA]</scope>
    <source>
        <strain evidence="10 11">PL0136</strain>
    </source>
</reference>
<feature type="transmembrane region" description="Helical" evidence="7">
    <location>
        <begin position="35"/>
        <end position="52"/>
    </location>
</feature>
<proteinExistence type="predicted"/>
<protein>
    <submittedName>
        <fullName evidence="10">Lipopolysaccharide biosynthesis protein</fullName>
    </submittedName>
</protein>